<dbReference type="PROSITE" id="PS01148">
    <property type="entry name" value="UPF0033"/>
    <property type="match status" value="1"/>
</dbReference>
<keyword evidence="2" id="KW-0808">Transferase</keyword>
<dbReference type="SMART" id="SM00450">
    <property type="entry name" value="RHOD"/>
    <property type="match status" value="1"/>
</dbReference>
<dbReference type="Gene3D" id="3.40.250.10">
    <property type="entry name" value="Rhodanese-like domain"/>
    <property type="match status" value="1"/>
</dbReference>
<comment type="caution">
    <text evidence="2">The sequence shown here is derived from an EMBL/GenBank/DDBJ whole genome shotgun (WGS) entry which is preliminary data.</text>
</comment>
<protein>
    <submittedName>
        <fullName evidence="2">Rhodanese-related sulfurtransferase</fullName>
    </submittedName>
</protein>
<dbReference type="Gene3D" id="3.30.110.40">
    <property type="entry name" value="TusA-like domain"/>
    <property type="match status" value="1"/>
</dbReference>
<dbReference type="RefSeq" id="WP_108025375.1">
    <property type="nucleotide sequence ID" value="NZ_QBKR01000022.1"/>
</dbReference>
<dbReference type="Pfam" id="PF00581">
    <property type="entry name" value="Rhodanese"/>
    <property type="match status" value="1"/>
</dbReference>
<dbReference type="PROSITE" id="PS50206">
    <property type="entry name" value="RHODANESE_3"/>
    <property type="match status" value="1"/>
</dbReference>
<dbReference type="InterPro" id="IPR001455">
    <property type="entry name" value="TusA-like"/>
</dbReference>
<dbReference type="InterPro" id="IPR036868">
    <property type="entry name" value="TusA-like_sf"/>
</dbReference>
<dbReference type="SUPFAM" id="SSF64307">
    <property type="entry name" value="SirA-like"/>
    <property type="match status" value="1"/>
</dbReference>
<dbReference type="SUPFAM" id="SSF52821">
    <property type="entry name" value="Rhodanese/Cell cycle control phosphatase"/>
    <property type="match status" value="1"/>
</dbReference>
<dbReference type="GO" id="GO:0004792">
    <property type="term" value="F:thiosulfate-cyanide sulfurtransferase activity"/>
    <property type="evidence" value="ECO:0007669"/>
    <property type="project" value="InterPro"/>
</dbReference>
<dbReference type="OrthoDB" id="9796234at2"/>
<dbReference type="EMBL" id="QBKR01000022">
    <property type="protein sequence ID" value="PTX55113.1"/>
    <property type="molecule type" value="Genomic_DNA"/>
</dbReference>
<proteinExistence type="predicted"/>
<name>A0A2T6BGB9_9BACL</name>
<dbReference type="InterPro" id="IPR036873">
    <property type="entry name" value="Rhodanese-like_dom_sf"/>
</dbReference>
<evidence type="ECO:0000259" key="1">
    <source>
        <dbReference type="PROSITE" id="PS50206"/>
    </source>
</evidence>
<dbReference type="CDD" id="cd00291">
    <property type="entry name" value="SirA_YedF_YeeD"/>
    <property type="match status" value="1"/>
</dbReference>
<dbReference type="InterPro" id="IPR001307">
    <property type="entry name" value="Thiosulphate_STrfase_CS"/>
</dbReference>
<dbReference type="AlphaFoldDB" id="A0A2T6BGB9"/>
<keyword evidence="3" id="KW-1185">Reference proteome</keyword>
<organism evidence="2 3">
    <name type="scientific">Melghirimyces profundicolus</name>
    <dbReference type="NCBI Taxonomy" id="1242148"/>
    <lineage>
        <taxon>Bacteria</taxon>
        <taxon>Bacillati</taxon>
        <taxon>Bacillota</taxon>
        <taxon>Bacilli</taxon>
        <taxon>Bacillales</taxon>
        <taxon>Thermoactinomycetaceae</taxon>
        <taxon>Melghirimyces</taxon>
    </lineage>
</organism>
<dbReference type="InterPro" id="IPR050229">
    <property type="entry name" value="GlpE_sulfurtransferase"/>
</dbReference>
<dbReference type="CDD" id="cd00158">
    <property type="entry name" value="RHOD"/>
    <property type="match status" value="1"/>
</dbReference>
<reference evidence="2 3" key="1">
    <citation type="submission" date="2018-04" db="EMBL/GenBank/DDBJ databases">
        <title>Genomic Encyclopedia of Archaeal and Bacterial Type Strains, Phase II (KMG-II): from individual species to whole genera.</title>
        <authorList>
            <person name="Goeker M."/>
        </authorList>
    </citation>
    <scope>NUCLEOTIDE SEQUENCE [LARGE SCALE GENOMIC DNA]</scope>
    <source>
        <strain evidence="2 3">DSM 45787</strain>
    </source>
</reference>
<dbReference type="PANTHER" id="PTHR43031">
    <property type="entry name" value="FAD-DEPENDENT OXIDOREDUCTASE"/>
    <property type="match status" value="1"/>
</dbReference>
<dbReference type="PROSITE" id="PS00380">
    <property type="entry name" value="RHODANESE_1"/>
    <property type="match status" value="1"/>
</dbReference>
<evidence type="ECO:0000313" key="2">
    <source>
        <dbReference type="EMBL" id="PTX55113.1"/>
    </source>
</evidence>
<dbReference type="Pfam" id="PF01206">
    <property type="entry name" value="TusA"/>
    <property type="match status" value="1"/>
</dbReference>
<dbReference type="InterPro" id="IPR001763">
    <property type="entry name" value="Rhodanese-like_dom"/>
</dbReference>
<sequence>MSQIRADRNLDCKGLACPMPIVRARKAIQELKPGQVLHVEATDQGSLADLKSWAERTGHQYLGSREEDGVLHHFLRKASEREEREEKQHPHVIRPEEVEQRLNGEIQLVDVREPMEYAFGHIPGALSIPLGELEERIEELDPRRETWVICRTGTRSDTACQILAGKGFEKVKNVVPGMKDWQGETQTDL</sequence>
<feature type="domain" description="Rhodanese" evidence="1">
    <location>
        <begin position="102"/>
        <end position="186"/>
    </location>
</feature>
<gene>
    <name evidence="2" type="ORF">C8P63_12273</name>
</gene>
<accession>A0A2T6BGB9</accession>
<dbReference type="PANTHER" id="PTHR43031:SF17">
    <property type="entry name" value="SULFURTRANSFERASE YTWF-RELATED"/>
    <property type="match status" value="1"/>
</dbReference>
<dbReference type="Proteomes" id="UP000244240">
    <property type="component" value="Unassembled WGS sequence"/>
</dbReference>
<evidence type="ECO:0000313" key="3">
    <source>
        <dbReference type="Proteomes" id="UP000244240"/>
    </source>
</evidence>